<dbReference type="SUPFAM" id="SSF51261">
    <property type="entry name" value="Duplicated hybrid motif"/>
    <property type="match status" value="1"/>
</dbReference>
<dbReference type="Pfam" id="PF01551">
    <property type="entry name" value="Peptidase_M23"/>
    <property type="match status" value="1"/>
</dbReference>
<dbReference type="InterPro" id="IPR050570">
    <property type="entry name" value="Cell_wall_metabolism_enzyme"/>
</dbReference>
<dbReference type="InterPro" id="IPR011055">
    <property type="entry name" value="Dup_hybrid_motif"/>
</dbReference>
<dbReference type="GO" id="GO:0004222">
    <property type="term" value="F:metalloendopeptidase activity"/>
    <property type="evidence" value="ECO:0007669"/>
    <property type="project" value="TreeGrafter"/>
</dbReference>
<dbReference type="RefSeq" id="WP_208055245.1">
    <property type="nucleotide sequence ID" value="NZ_JAGEMK010000003.1"/>
</dbReference>
<proteinExistence type="predicted"/>
<evidence type="ECO:0000313" key="4">
    <source>
        <dbReference type="EMBL" id="MBO1751550.1"/>
    </source>
</evidence>
<organism evidence="4 5">
    <name type="scientific">Actinotalea soli</name>
    <dbReference type="NCBI Taxonomy" id="2819234"/>
    <lineage>
        <taxon>Bacteria</taxon>
        <taxon>Bacillati</taxon>
        <taxon>Actinomycetota</taxon>
        <taxon>Actinomycetes</taxon>
        <taxon>Micrococcales</taxon>
        <taxon>Cellulomonadaceae</taxon>
        <taxon>Actinotalea</taxon>
    </lineage>
</organism>
<feature type="compositionally biased region" description="Low complexity" evidence="2">
    <location>
        <begin position="64"/>
        <end position="84"/>
    </location>
</feature>
<evidence type="ECO:0000256" key="2">
    <source>
        <dbReference type="SAM" id="MobiDB-lite"/>
    </source>
</evidence>
<name>A0A939LR74_9CELL</name>
<dbReference type="InterPro" id="IPR016047">
    <property type="entry name" value="M23ase_b-sheet_dom"/>
</dbReference>
<comment type="caution">
    <text evidence="4">The sequence shown here is derived from an EMBL/GenBank/DDBJ whole genome shotgun (WGS) entry which is preliminary data.</text>
</comment>
<dbReference type="AlphaFoldDB" id="A0A939LR74"/>
<accession>A0A939LR74</accession>
<feature type="region of interest" description="Disordered" evidence="2">
    <location>
        <begin position="50"/>
        <end position="84"/>
    </location>
</feature>
<keyword evidence="5" id="KW-1185">Reference proteome</keyword>
<keyword evidence="1" id="KW-0732">Signal</keyword>
<gene>
    <name evidence="4" type="ORF">J4G33_06995</name>
</gene>
<evidence type="ECO:0000256" key="1">
    <source>
        <dbReference type="ARBA" id="ARBA00022729"/>
    </source>
</evidence>
<reference evidence="4" key="1">
    <citation type="submission" date="2021-03" db="EMBL/GenBank/DDBJ databases">
        <title>Actinotalea soli sp. nov., isolated from soil.</title>
        <authorList>
            <person name="Ping W."/>
            <person name="Zhang J."/>
        </authorList>
    </citation>
    <scope>NUCLEOTIDE SEQUENCE</scope>
    <source>
        <strain evidence="4">BY-33</strain>
    </source>
</reference>
<dbReference type="Gene3D" id="2.70.70.10">
    <property type="entry name" value="Glucose Permease (Domain IIA)"/>
    <property type="match status" value="1"/>
</dbReference>
<dbReference type="CDD" id="cd12797">
    <property type="entry name" value="M23_peptidase"/>
    <property type="match status" value="1"/>
</dbReference>
<dbReference type="Proteomes" id="UP000664209">
    <property type="component" value="Unassembled WGS sequence"/>
</dbReference>
<feature type="domain" description="M23ase beta-sheet core" evidence="3">
    <location>
        <begin position="107"/>
        <end position="200"/>
    </location>
</feature>
<feature type="region of interest" description="Disordered" evidence="2">
    <location>
        <begin position="1"/>
        <end position="31"/>
    </location>
</feature>
<protein>
    <submittedName>
        <fullName evidence="4">M23 family metallopeptidase</fullName>
    </submittedName>
</protein>
<dbReference type="EMBL" id="JAGEMK010000003">
    <property type="protein sequence ID" value="MBO1751550.1"/>
    <property type="molecule type" value="Genomic_DNA"/>
</dbReference>
<dbReference type="PANTHER" id="PTHR21666">
    <property type="entry name" value="PEPTIDASE-RELATED"/>
    <property type="match status" value="1"/>
</dbReference>
<dbReference type="PANTHER" id="PTHR21666:SF289">
    <property type="entry name" value="L-ALA--D-GLU ENDOPEPTIDASE"/>
    <property type="match status" value="1"/>
</dbReference>
<evidence type="ECO:0000259" key="3">
    <source>
        <dbReference type="Pfam" id="PF01551"/>
    </source>
</evidence>
<sequence length="214" mass="21748">MTTWRPRRCPTGLAQPTPPSLAEQACRRPHGPRTLTTGLLAGALLVSGAAPVHGDPPGPGHGGVPAAARSTSSAAPAAAAESSTYRAPVDGTVVRLFDPPPVRWAAGHRGVDLAAGPGDAVMSPSDGVVTFAGRVVDRGVLTVTHPDGRRSSFEPVVAVVVVGQVVAAGEVVATVAPDPVHCASTCLHWGVREGDEYVDPLSLLPGAEPVVLLR</sequence>
<evidence type="ECO:0000313" key="5">
    <source>
        <dbReference type="Proteomes" id="UP000664209"/>
    </source>
</evidence>